<protein>
    <submittedName>
        <fullName evidence="1">Uncharacterized protein</fullName>
    </submittedName>
</protein>
<accession>A0A848B1T6</accession>
<organism evidence="1 2">
    <name type="scientific">Victivallis vadensis</name>
    <dbReference type="NCBI Taxonomy" id="172901"/>
    <lineage>
        <taxon>Bacteria</taxon>
        <taxon>Pseudomonadati</taxon>
        <taxon>Lentisphaerota</taxon>
        <taxon>Lentisphaeria</taxon>
        <taxon>Victivallales</taxon>
        <taxon>Victivallaceae</taxon>
        <taxon>Victivallis</taxon>
    </lineage>
</organism>
<name>A0A848B1T6_9BACT</name>
<dbReference type="RefSeq" id="WP_168962439.1">
    <property type="nucleotide sequence ID" value="NZ_CAJKCJ010000009.1"/>
</dbReference>
<comment type="caution">
    <text evidence="1">The sequence shown here is derived from an EMBL/GenBank/DDBJ whole genome shotgun (WGS) entry which is preliminary data.</text>
</comment>
<sequence length="137" mass="14809">MLQAMQVRAAALAIPAADDAAAFTLAPLCKTWAAGTHYDALEIVNHEGQPYRVVQAVDSLEHQMPGSAGMLAIYRPIDPAPGTREEPKTFYFGMDVKEGLYYTSAGKLYLAKADLPACTYAPGTAGVWQWEEVADTE</sequence>
<dbReference type="EMBL" id="JABAEW010000015">
    <property type="protein sequence ID" value="NMD86826.1"/>
    <property type="molecule type" value="Genomic_DNA"/>
</dbReference>
<evidence type="ECO:0000313" key="1">
    <source>
        <dbReference type="EMBL" id="NMD86826.1"/>
    </source>
</evidence>
<dbReference type="Gene3D" id="2.10.10.90">
    <property type="match status" value="1"/>
</dbReference>
<evidence type="ECO:0000313" key="2">
    <source>
        <dbReference type="Proteomes" id="UP000576225"/>
    </source>
</evidence>
<dbReference type="AlphaFoldDB" id="A0A848B1T6"/>
<reference evidence="1 2" key="1">
    <citation type="submission" date="2020-04" db="EMBL/GenBank/DDBJ databases">
        <authorList>
            <person name="Hitch T.C.A."/>
            <person name="Wylensek D."/>
            <person name="Clavel T."/>
        </authorList>
    </citation>
    <scope>NUCLEOTIDE SEQUENCE [LARGE SCALE GENOMIC DNA]</scope>
    <source>
        <strain evidence="1 2">COR2-253-APC-1A</strain>
    </source>
</reference>
<proteinExistence type="predicted"/>
<dbReference type="Proteomes" id="UP000576225">
    <property type="component" value="Unassembled WGS sequence"/>
</dbReference>
<gene>
    <name evidence="1" type="ORF">HF882_09535</name>
</gene>